<feature type="compositionally biased region" description="Basic and acidic residues" evidence="1">
    <location>
        <begin position="34"/>
        <end position="43"/>
    </location>
</feature>
<evidence type="ECO:0000313" key="4">
    <source>
        <dbReference type="Proteomes" id="UP000198287"/>
    </source>
</evidence>
<evidence type="ECO:0000256" key="1">
    <source>
        <dbReference type="SAM" id="MobiDB-lite"/>
    </source>
</evidence>
<keyword evidence="2" id="KW-0732">Signal</keyword>
<dbReference type="AlphaFoldDB" id="A0A226EJ63"/>
<feature type="region of interest" description="Disordered" evidence="1">
    <location>
        <begin position="143"/>
        <end position="164"/>
    </location>
</feature>
<feature type="region of interest" description="Disordered" evidence="1">
    <location>
        <begin position="222"/>
        <end position="285"/>
    </location>
</feature>
<feature type="region of interest" description="Disordered" evidence="1">
    <location>
        <begin position="20"/>
        <end position="62"/>
    </location>
</feature>
<comment type="caution">
    <text evidence="3">The sequence shown here is derived from an EMBL/GenBank/DDBJ whole genome shotgun (WGS) entry which is preliminary data.</text>
</comment>
<evidence type="ECO:0000256" key="2">
    <source>
        <dbReference type="SAM" id="SignalP"/>
    </source>
</evidence>
<keyword evidence="4" id="KW-1185">Reference proteome</keyword>
<dbReference type="Proteomes" id="UP000198287">
    <property type="component" value="Unassembled WGS sequence"/>
</dbReference>
<feature type="signal peptide" evidence="2">
    <location>
        <begin position="1"/>
        <end position="18"/>
    </location>
</feature>
<feature type="compositionally biased region" description="Polar residues" evidence="1">
    <location>
        <begin position="143"/>
        <end position="153"/>
    </location>
</feature>
<sequence length="514" mass="58574">MKFPVFSCMLLLPLMVTGKKESATTENWENDESYTLHREDSTHLPRNYGSPEKVSLAGPYDKSTTEDPILPLILRKLIEDGLNNELDDEGNKKKTTEKTTGSKTPSFPLAYMTPPAVLISPSSKSAMSSEEDDEIISTTIGQDSSGEITTTDSSEIDDFDTTTPLPLPAMKFVVNSNNNNQWGQDDDTMKNNMNPEQYAPKFQKYYVPKISPSTETIQEIAATPESEAEDASPQSQTQPEEPDSDRLSGREDEDLDQSSTTVTPENQDEQGQNMTPPPPMTESDRRPVYYFFLRPKSRNPMFPSDMSNDNNDMVPTPPRSFNEDMPYRFYPQQQQGMMMNYPTRVYKFPSFIAQDYESQQQTVPSSYNSLSPPYYNNYNSYPSPMGSSSYPQYYYFQQRSQPMNPYVYPQRGNPYMSRQSPMFSPIPYNDISRIDQFNNNAGDNYYYRGGPSSYYASSDLAPRSYNNYRVPSFYPSYNNAAVESSNYAPSYNNLYPRPMGFNNGMAPRYYGINN</sequence>
<name>A0A226EJ63_FOLCA</name>
<protein>
    <submittedName>
        <fullName evidence="3">Uncharacterized protein</fullName>
    </submittedName>
</protein>
<gene>
    <name evidence="3" type="ORF">Fcan01_08524</name>
</gene>
<feature type="compositionally biased region" description="Polar residues" evidence="1">
    <location>
        <begin position="257"/>
        <end position="274"/>
    </location>
</feature>
<reference evidence="3 4" key="1">
    <citation type="submission" date="2015-12" db="EMBL/GenBank/DDBJ databases">
        <title>The genome of Folsomia candida.</title>
        <authorList>
            <person name="Faddeeva A."/>
            <person name="Derks M.F."/>
            <person name="Anvar Y."/>
            <person name="Smit S."/>
            <person name="Van Straalen N."/>
            <person name="Roelofs D."/>
        </authorList>
    </citation>
    <scope>NUCLEOTIDE SEQUENCE [LARGE SCALE GENOMIC DNA]</scope>
    <source>
        <strain evidence="3 4">VU population</strain>
        <tissue evidence="3">Whole body</tissue>
    </source>
</reference>
<accession>A0A226EJ63</accession>
<feature type="region of interest" description="Disordered" evidence="1">
    <location>
        <begin position="84"/>
        <end position="109"/>
    </location>
</feature>
<evidence type="ECO:0000313" key="3">
    <source>
        <dbReference type="EMBL" id="OXA57672.1"/>
    </source>
</evidence>
<organism evidence="3 4">
    <name type="scientific">Folsomia candida</name>
    <name type="common">Springtail</name>
    <dbReference type="NCBI Taxonomy" id="158441"/>
    <lineage>
        <taxon>Eukaryota</taxon>
        <taxon>Metazoa</taxon>
        <taxon>Ecdysozoa</taxon>
        <taxon>Arthropoda</taxon>
        <taxon>Hexapoda</taxon>
        <taxon>Collembola</taxon>
        <taxon>Entomobryomorpha</taxon>
        <taxon>Isotomoidea</taxon>
        <taxon>Isotomidae</taxon>
        <taxon>Proisotominae</taxon>
        <taxon>Folsomia</taxon>
    </lineage>
</organism>
<feature type="chain" id="PRO_5013076115" evidence="2">
    <location>
        <begin position="19"/>
        <end position="514"/>
    </location>
</feature>
<dbReference type="EMBL" id="LNIX01000003">
    <property type="protein sequence ID" value="OXA57672.1"/>
    <property type="molecule type" value="Genomic_DNA"/>
</dbReference>
<feature type="region of interest" description="Disordered" evidence="1">
    <location>
        <begin position="176"/>
        <end position="195"/>
    </location>
</feature>
<proteinExistence type="predicted"/>